<dbReference type="STRING" id="159087.Daro_1042"/>
<evidence type="ECO:0000313" key="2">
    <source>
        <dbReference type="EMBL" id="AAZ45798.1"/>
    </source>
</evidence>
<protein>
    <submittedName>
        <fullName evidence="2">Uncharacterized protein</fullName>
    </submittedName>
</protein>
<keyword evidence="1" id="KW-0472">Membrane</keyword>
<feature type="transmembrane region" description="Helical" evidence="1">
    <location>
        <begin position="65"/>
        <end position="92"/>
    </location>
</feature>
<dbReference type="EMBL" id="CP000089">
    <property type="protein sequence ID" value="AAZ45798.1"/>
    <property type="molecule type" value="Genomic_DNA"/>
</dbReference>
<dbReference type="AlphaFoldDB" id="Q47H83"/>
<keyword evidence="1" id="KW-1133">Transmembrane helix</keyword>
<proteinExistence type="predicted"/>
<keyword evidence="1" id="KW-0812">Transmembrane</keyword>
<feature type="transmembrane region" description="Helical" evidence="1">
    <location>
        <begin position="37"/>
        <end position="59"/>
    </location>
</feature>
<name>Q47H83_DECAR</name>
<sequence length="100" mass="10799">MSATNFIIITTVIILFGIGVTKSYQSTRYRKQSLKRVVIGVMILSLALAFLCSTVFGGASGYGSFLFVIWCGFFEIVSFIGVSAGAIAGHILSKYKSKDN</sequence>
<evidence type="ECO:0000256" key="1">
    <source>
        <dbReference type="SAM" id="Phobius"/>
    </source>
</evidence>
<feature type="transmembrane region" description="Helical" evidence="1">
    <location>
        <begin position="6"/>
        <end position="25"/>
    </location>
</feature>
<dbReference type="HOGENOM" id="CLU_2301174_0_0_4"/>
<accession>Q47H83</accession>
<dbReference type="KEGG" id="dar:Daro_1042"/>
<gene>
    <name evidence="2" type="ordered locus">Daro_1042</name>
</gene>
<organism evidence="2">
    <name type="scientific">Dechloromonas aromatica (strain RCB)</name>
    <dbReference type="NCBI Taxonomy" id="159087"/>
    <lineage>
        <taxon>Bacteria</taxon>
        <taxon>Pseudomonadati</taxon>
        <taxon>Pseudomonadota</taxon>
        <taxon>Betaproteobacteria</taxon>
        <taxon>Rhodocyclales</taxon>
        <taxon>Azonexaceae</taxon>
        <taxon>Dechloromonas</taxon>
    </lineage>
</organism>
<reference evidence="2" key="1">
    <citation type="submission" date="2005-08" db="EMBL/GenBank/DDBJ databases">
        <title>Complete sequence of Dechloromonas aromatica RCB.</title>
        <authorList>
            <person name="Salinero K.K."/>
            <person name="Copeland A."/>
            <person name="Lucas S."/>
            <person name="Lapidus A."/>
            <person name="Barry K."/>
            <person name="Detter J.C."/>
            <person name="Glavina T."/>
            <person name="Hammon N."/>
            <person name="Israni S."/>
            <person name="Pitluck S."/>
            <person name="Di Bartolo G."/>
            <person name="Trong S."/>
            <person name="Schmutz J."/>
            <person name="Larimer F."/>
            <person name="Land M."/>
            <person name="Ivanova N."/>
            <person name="Richardson P."/>
        </authorList>
    </citation>
    <scope>NUCLEOTIDE SEQUENCE</scope>
    <source>
        <strain evidence="2">RCB</strain>
    </source>
</reference>